<comment type="caution">
    <text evidence="2">The sequence shown here is derived from an EMBL/GenBank/DDBJ whole genome shotgun (WGS) entry which is preliminary data.</text>
</comment>
<evidence type="ECO:0000313" key="2">
    <source>
        <dbReference type="EMBL" id="TBT99352.1"/>
    </source>
</evidence>
<dbReference type="AlphaFoldDB" id="A0A4Q9KWQ8"/>
<organism evidence="2 3">
    <name type="scientific">Hamiltosporidium magnivora</name>
    <dbReference type="NCBI Taxonomy" id="148818"/>
    <lineage>
        <taxon>Eukaryota</taxon>
        <taxon>Fungi</taxon>
        <taxon>Fungi incertae sedis</taxon>
        <taxon>Microsporidia</taxon>
        <taxon>Dubosqiidae</taxon>
        <taxon>Hamiltosporidium</taxon>
    </lineage>
</organism>
<sequence length="571" mass="68163">MNFFIFICKIICASEFEYTAISNDSLSIDYNYLEISYEIGVDDQVKKCFDKLELNIEDEGKKKILEIISFYYKKIQEYTNNETDTFLAYFTTWFCYFVYRHDTIIYIEKYRPEFLFYLIRFKKFFEFCKEDKNMKSNIKDMLVKLTTYRLQEKNYNYEEWCKQNYDSLKEKYPEICTNIENSSNRDNKIDIAVLENLVLKKNSYENYPKRIGNNLICATHEYHFGFFLSLKCMFLLGKKNEYFTLESLTEKEITTPHAIFEIFKLAISHINESFKNMDFESYKKITEYISEPIFRKILKVKEDGFEKIYEFSGKKDLSNIEAGDSNSSLEFLRYIVERKEINYINALYVFLKTISKTEYHEYISAVLCLKAFCFKKIVSCKQKKLRRIVEILFLADVLKIEFENENKHASATNTHSTQFIGFIRKYLDGQRIEYDKNLALNNLNHCLLPRTSSILKTFISVKLFTNFIWKGYYYNKELKEYLTKNKKNVDEEVVVNEKNIFLIVFEQEFSKLSPEERKKIFAIPVTKAPTSDNKNESKEFGIKDFLLFVLIPIVFIGGVLLGVYLYIYKKR</sequence>
<dbReference type="Proteomes" id="UP000291404">
    <property type="component" value="Unassembled WGS sequence"/>
</dbReference>
<gene>
    <name evidence="2" type="ORF">CWI36_2009p0010</name>
</gene>
<keyword evidence="1" id="KW-1133">Transmembrane helix</keyword>
<dbReference type="VEuPathDB" id="MicrosporidiaDB:CWI36_2009p0010"/>
<dbReference type="VEuPathDB" id="MicrosporidiaDB:CWI39_1830p0010"/>
<name>A0A4Q9KWQ8_9MICR</name>
<feature type="transmembrane region" description="Helical" evidence="1">
    <location>
        <begin position="545"/>
        <end position="567"/>
    </location>
</feature>
<proteinExistence type="predicted"/>
<dbReference type="EMBL" id="PITI01002009">
    <property type="protein sequence ID" value="TBT99352.1"/>
    <property type="molecule type" value="Genomic_DNA"/>
</dbReference>
<keyword evidence="3" id="KW-1185">Reference proteome</keyword>
<evidence type="ECO:0000256" key="1">
    <source>
        <dbReference type="SAM" id="Phobius"/>
    </source>
</evidence>
<keyword evidence="1" id="KW-0472">Membrane</keyword>
<evidence type="ECO:0000313" key="3">
    <source>
        <dbReference type="Proteomes" id="UP000291404"/>
    </source>
</evidence>
<accession>A0A4Q9KWQ8</accession>
<protein>
    <submittedName>
        <fullName evidence="2">Uncharacterized protein</fullName>
    </submittedName>
</protein>
<keyword evidence="1" id="KW-0812">Transmembrane</keyword>
<reference evidence="2 3" key="1">
    <citation type="submission" date="2017-12" db="EMBL/GenBank/DDBJ databases">
        <authorList>
            <person name="Pombert J.-F."/>
            <person name="Haag K.L."/>
            <person name="Ebert D."/>
        </authorList>
    </citation>
    <scope>NUCLEOTIDE SEQUENCE [LARGE SCALE GENOMIC DNA]</scope>
    <source>
        <strain evidence="2">BE-OM-2</strain>
    </source>
</reference>